<protein>
    <submittedName>
        <fullName evidence="2">Uncharacterized protein</fullName>
    </submittedName>
</protein>
<feature type="transmembrane region" description="Helical" evidence="1">
    <location>
        <begin position="65"/>
        <end position="90"/>
    </location>
</feature>
<keyword evidence="1" id="KW-0472">Membrane</keyword>
<feature type="transmembrane region" description="Helical" evidence="1">
    <location>
        <begin position="39"/>
        <end position="58"/>
    </location>
</feature>
<keyword evidence="1" id="KW-1133">Transmembrane helix</keyword>
<accession>A0A5R9F8G8</accession>
<comment type="caution">
    <text evidence="2">The sequence shown here is derived from an EMBL/GenBank/DDBJ whole genome shotgun (WGS) entry which is preliminary data.</text>
</comment>
<name>A0A5R9F8G8_9BACL</name>
<dbReference type="EMBL" id="SWLG01000007">
    <property type="protein sequence ID" value="TLS37143.1"/>
    <property type="molecule type" value="Genomic_DNA"/>
</dbReference>
<sequence length="94" mass="10282">MNLDRKTLKGLPGAFSLGMGMIGLLLINFAIWFDTDFPGLLSPVEEIAGIFLAIVGLFMKVDKKVALAGLLVNIFLIIFVFLTLMLSWGINPKP</sequence>
<dbReference type="RefSeq" id="WP_138126536.1">
    <property type="nucleotide sequence ID" value="NZ_SWLG01000007.1"/>
</dbReference>
<evidence type="ECO:0000256" key="1">
    <source>
        <dbReference type="SAM" id="Phobius"/>
    </source>
</evidence>
<keyword evidence="3" id="KW-1185">Reference proteome</keyword>
<evidence type="ECO:0000313" key="3">
    <source>
        <dbReference type="Proteomes" id="UP000308230"/>
    </source>
</evidence>
<evidence type="ECO:0000313" key="2">
    <source>
        <dbReference type="EMBL" id="TLS37143.1"/>
    </source>
</evidence>
<organism evidence="2 3">
    <name type="scientific">Exobacillus caeni</name>
    <dbReference type="NCBI Taxonomy" id="2574798"/>
    <lineage>
        <taxon>Bacteria</taxon>
        <taxon>Bacillati</taxon>
        <taxon>Bacillota</taxon>
        <taxon>Bacilli</taxon>
        <taxon>Bacillales</taxon>
        <taxon>Guptibacillaceae</taxon>
        <taxon>Exobacillus</taxon>
    </lineage>
</organism>
<dbReference type="AlphaFoldDB" id="A0A5R9F8G8"/>
<dbReference type="Proteomes" id="UP000308230">
    <property type="component" value="Unassembled WGS sequence"/>
</dbReference>
<reference evidence="2 3" key="1">
    <citation type="submission" date="2019-04" db="EMBL/GenBank/DDBJ databases">
        <title>Bacillus caeni sp. nov., a bacterium isolated from mangrove sediment.</title>
        <authorList>
            <person name="Huang H."/>
            <person name="Mo K."/>
            <person name="Hu Y."/>
        </authorList>
    </citation>
    <scope>NUCLEOTIDE SEQUENCE [LARGE SCALE GENOMIC DNA]</scope>
    <source>
        <strain evidence="2 3">HB172195</strain>
    </source>
</reference>
<keyword evidence="1" id="KW-0812">Transmembrane</keyword>
<proteinExistence type="predicted"/>
<gene>
    <name evidence="2" type="ORF">FCL54_11485</name>
</gene>
<feature type="transmembrane region" description="Helical" evidence="1">
    <location>
        <begin position="12"/>
        <end position="33"/>
    </location>
</feature>